<gene>
    <name evidence="1" type="ORF">BDV39DRAFT_206442</name>
</gene>
<dbReference type="Proteomes" id="UP000325945">
    <property type="component" value="Unassembled WGS sequence"/>
</dbReference>
<evidence type="ECO:0000313" key="2">
    <source>
        <dbReference type="Proteomes" id="UP000325945"/>
    </source>
</evidence>
<sequence length="213" mass="23310">MGYMASSARAAEQPSGSKSLHVAIESGLKKLRPSYIDLVRLLQPEFFLRSLLTGTRLAEEVLYFGISDAPSYQCPRQARYHPMCVNESMGIQAWGGMANSYFQPPDAATRVDRPTRLGMPITSVVIVYVIHKLTSLSLSPYMLPDIDSRLISNLEMNIDALTLQPNAQDVAELGTGYASEAGFPHNFISIVGKPPRGPEHATAIAGLGYFDYV</sequence>
<dbReference type="SUPFAM" id="SSF51430">
    <property type="entry name" value="NAD(P)-linked oxidoreductase"/>
    <property type="match status" value="1"/>
</dbReference>
<accession>A0A5N6WYN9</accession>
<organism evidence="1 2">
    <name type="scientific">Aspergillus sergii</name>
    <dbReference type="NCBI Taxonomy" id="1034303"/>
    <lineage>
        <taxon>Eukaryota</taxon>
        <taxon>Fungi</taxon>
        <taxon>Dikarya</taxon>
        <taxon>Ascomycota</taxon>
        <taxon>Pezizomycotina</taxon>
        <taxon>Eurotiomycetes</taxon>
        <taxon>Eurotiomycetidae</taxon>
        <taxon>Eurotiales</taxon>
        <taxon>Aspergillaceae</taxon>
        <taxon>Aspergillus</taxon>
        <taxon>Aspergillus subgen. Circumdati</taxon>
    </lineage>
</organism>
<dbReference type="EMBL" id="ML741803">
    <property type="protein sequence ID" value="KAE8326057.1"/>
    <property type="molecule type" value="Genomic_DNA"/>
</dbReference>
<evidence type="ECO:0000313" key="1">
    <source>
        <dbReference type="EMBL" id="KAE8326057.1"/>
    </source>
</evidence>
<keyword evidence="2" id="KW-1185">Reference proteome</keyword>
<protein>
    <submittedName>
        <fullName evidence="1">Uncharacterized protein</fullName>
    </submittedName>
</protein>
<dbReference type="AlphaFoldDB" id="A0A5N6WYN9"/>
<dbReference type="InterPro" id="IPR036812">
    <property type="entry name" value="NAD(P)_OxRdtase_dom_sf"/>
</dbReference>
<reference evidence="2" key="1">
    <citation type="submission" date="2019-04" db="EMBL/GenBank/DDBJ databases">
        <title>Friends and foes A comparative genomics studyof 23 Aspergillus species from section Flavi.</title>
        <authorList>
            <consortium name="DOE Joint Genome Institute"/>
            <person name="Kjaerbolling I."/>
            <person name="Vesth T."/>
            <person name="Frisvad J.C."/>
            <person name="Nybo J.L."/>
            <person name="Theobald S."/>
            <person name="Kildgaard S."/>
            <person name="Isbrandt T."/>
            <person name="Kuo A."/>
            <person name="Sato A."/>
            <person name="Lyhne E.K."/>
            <person name="Kogle M.E."/>
            <person name="Wiebenga A."/>
            <person name="Kun R.S."/>
            <person name="Lubbers R.J."/>
            <person name="Makela M.R."/>
            <person name="Barry K."/>
            <person name="Chovatia M."/>
            <person name="Clum A."/>
            <person name="Daum C."/>
            <person name="Haridas S."/>
            <person name="He G."/>
            <person name="LaButti K."/>
            <person name="Lipzen A."/>
            <person name="Mondo S."/>
            <person name="Riley R."/>
            <person name="Salamov A."/>
            <person name="Simmons B.A."/>
            <person name="Magnuson J.K."/>
            <person name="Henrissat B."/>
            <person name="Mortensen U.H."/>
            <person name="Larsen T.O."/>
            <person name="Devries R.P."/>
            <person name="Grigoriev I.V."/>
            <person name="Machida M."/>
            <person name="Baker S.E."/>
            <person name="Andersen M.R."/>
        </authorList>
    </citation>
    <scope>NUCLEOTIDE SEQUENCE [LARGE SCALE GENOMIC DNA]</scope>
    <source>
        <strain evidence="2">CBS 130017</strain>
    </source>
</reference>
<proteinExistence type="predicted"/>
<name>A0A5N6WYN9_9EURO</name>